<reference evidence="9 10" key="1">
    <citation type="submission" date="2024-09" db="EMBL/GenBank/DDBJ databases">
        <authorList>
            <person name="Sun Q."/>
            <person name="Mori K."/>
        </authorList>
    </citation>
    <scope>NUCLEOTIDE SEQUENCE [LARGE SCALE GENOMIC DNA]</scope>
    <source>
        <strain evidence="9 10">JCM 15389</strain>
    </source>
</reference>
<proteinExistence type="predicted"/>
<name>A0ABV6C4U6_9ACTN</name>
<sequence length="473" mass="48316">MSRSPTAAGRSSLATWWWGTSAGAVPFLLAVTLLGRAAQNMGQTTYPLLARDRLHVANDTLGVLTALAGLAGVATSAFLTARIPSRRALWAITAGQAVTLVSFVLLALPTGLPGLWLAAAALGIGGGLVFPATMTAIGSGPQGQRARSLAVYALSLSAGLVVGPLAEAAVLHLLHERLRDAFAALLPLPLLATLLVASAARRHGGGLPGPAADGGSPRRPTPFHNDAHKLHNASEEALGPRSPSSFGSAESTEADTPLTTLPGGQPLPAPHDRSRRRPHPPLWRHPAFRLALLTLLTYQAPFAALVTFGGLLGRHVDGVSAAGVEVGFGAFFTVSFLIRALVAAHSPLRHPRLVLAGSLAATVLGLLLLAGGPGSLSFFAALAVLGAPHGVTFPLASATLAEGTDPGLLARANARMMATANLVTILVPLACGALASAFGYRVMFLTVEAPVLATALGLALERRPRPAAEPGPA</sequence>
<feature type="compositionally biased region" description="Low complexity" evidence="7">
    <location>
        <begin position="256"/>
        <end position="266"/>
    </location>
</feature>
<dbReference type="EMBL" id="JBHLYQ010000052">
    <property type="protein sequence ID" value="MFC0081851.1"/>
    <property type="molecule type" value="Genomic_DNA"/>
</dbReference>
<dbReference type="InterPro" id="IPR050171">
    <property type="entry name" value="MFS_Transporters"/>
</dbReference>
<protein>
    <submittedName>
        <fullName evidence="9">MFS transporter</fullName>
    </submittedName>
</protein>
<feature type="compositionally biased region" description="Polar residues" evidence="7">
    <location>
        <begin position="242"/>
        <end position="251"/>
    </location>
</feature>
<feature type="transmembrane region" description="Helical" evidence="8">
    <location>
        <begin position="181"/>
        <end position="200"/>
    </location>
</feature>
<evidence type="ECO:0000256" key="7">
    <source>
        <dbReference type="SAM" id="MobiDB-lite"/>
    </source>
</evidence>
<keyword evidence="5 8" id="KW-1133">Transmembrane helix</keyword>
<evidence type="ECO:0000256" key="2">
    <source>
        <dbReference type="ARBA" id="ARBA00022448"/>
    </source>
</evidence>
<evidence type="ECO:0000313" key="10">
    <source>
        <dbReference type="Proteomes" id="UP001589788"/>
    </source>
</evidence>
<accession>A0ABV6C4U6</accession>
<dbReference type="PANTHER" id="PTHR23517">
    <property type="entry name" value="RESISTANCE PROTEIN MDTM, PUTATIVE-RELATED-RELATED"/>
    <property type="match status" value="1"/>
</dbReference>
<feature type="transmembrane region" description="Helical" evidence="8">
    <location>
        <begin position="88"/>
        <end position="108"/>
    </location>
</feature>
<dbReference type="InterPro" id="IPR036259">
    <property type="entry name" value="MFS_trans_sf"/>
</dbReference>
<evidence type="ECO:0000256" key="4">
    <source>
        <dbReference type="ARBA" id="ARBA00022692"/>
    </source>
</evidence>
<feature type="transmembrane region" description="Helical" evidence="8">
    <location>
        <begin position="149"/>
        <end position="175"/>
    </location>
</feature>
<evidence type="ECO:0000256" key="5">
    <source>
        <dbReference type="ARBA" id="ARBA00022989"/>
    </source>
</evidence>
<feature type="transmembrane region" description="Helical" evidence="8">
    <location>
        <begin position="61"/>
        <end position="81"/>
    </location>
</feature>
<gene>
    <name evidence="9" type="ORF">ACFFRE_06785</name>
</gene>
<organism evidence="9 10">
    <name type="scientific">Aciditerrimonas ferrireducens</name>
    <dbReference type="NCBI Taxonomy" id="667306"/>
    <lineage>
        <taxon>Bacteria</taxon>
        <taxon>Bacillati</taxon>
        <taxon>Actinomycetota</taxon>
        <taxon>Acidimicrobiia</taxon>
        <taxon>Acidimicrobiales</taxon>
        <taxon>Acidimicrobiaceae</taxon>
        <taxon>Aciditerrimonas</taxon>
    </lineage>
</organism>
<keyword evidence="6 8" id="KW-0472">Membrane</keyword>
<evidence type="ECO:0000256" key="8">
    <source>
        <dbReference type="SAM" id="Phobius"/>
    </source>
</evidence>
<keyword evidence="10" id="KW-1185">Reference proteome</keyword>
<feature type="transmembrane region" description="Helical" evidence="8">
    <location>
        <begin position="353"/>
        <end position="370"/>
    </location>
</feature>
<dbReference type="SUPFAM" id="SSF103473">
    <property type="entry name" value="MFS general substrate transporter"/>
    <property type="match status" value="1"/>
</dbReference>
<keyword evidence="4 8" id="KW-0812">Transmembrane</keyword>
<dbReference type="Proteomes" id="UP001589788">
    <property type="component" value="Unassembled WGS sequence"/>
</dbReference>
<evidence type="ECO:0000256" key="3">
    <source>
        <dbReference type="ARBA" id="ARBA00022475"/>
    </source>
</evidence>
<feature type="transmembrane region" description="Helical" evidence="8">
    <location>
        <begin position="376"/>
        <end position="396"/>
    </location>
</feature>
<feature type="transmembrane region" description="Helical" evidence="8">
    <location>
        <begin position="290"/>
        <end position="312"/>
    </location>
</feature>
<comment type="subcellular location">
    <subcellularLocation>
        <location evidence="1">Cell membrane</location>
        <topology evidence="1">Multi-pass membrane protein</topology>
    </subcellularLocation>
</comment>
<keyword evidence="2" id="KW-0813">Transport</keyword>
<feature type="compositionally biased region" description="Basic and acidic residues" evidence="7">
    <location>
        <begin position="225"/>
        <end position="234"/>
    </location>
</feature>
<dbReference type="RefSeq" id="WP_377789155.1">
    <property type="nucleotide sequence ID" value="NZ_JBHLYQ010000052.1"/>
</dbReference>
<dbReference type="Pfam" id="PF07690">
    <property type="entry name" value="MFS_1"/>
    <property type="match status" value="1"/>
</dbReference>
<comment type="caution">
    <text evidence="9">The sequence shown here is derived from an EMBL/GenBank/DDBJ whole genome shotgun (WGS) entry which is preliminary data.</text>
</comment>
<dbReference type="Gene3D" id="1.20.1250.20">
    <property type="entry name" value="MFS general substrate transporter like domains"/>
    <property type="match status" value="2"/>
</dbReference>
<keyword evidence="3" id="KW-1003">Cell membrane</keyword>
<feature type="transmembrane region" description="Helical" evidence="8">
    <location>
        <begin position="114"/>
        <end position="137"/>
    </location>
</feature>
<evidence type="ECO:0000313" key="9">
    <source>
        <dbReference type="EMBL" id="MFC0081851.1"/>
    </source>
</evidence>
<feature type="transmembrane region" description="Helical" evidence="8">
    <location>
        <begin position="417"/>
        <end position="436"/>
    </location>
</feature>
<evidence type="ECO:0000256" key="1">
    <source>
        <dbReference type="ARBA" id="ARBA00004651"/>
    </source>
</evidence>
<feature type="region of interest" description="Disordered" evidence="7">
    <location>
        <begin position="206"/>
        <end position="280"/>
    </location>
</feature>
<dbReference type="InterPro" id="IPR011701">
    <property type="entry name" value="MFS"/>
</dbReference>
<feature type="transmembrane region" description="Helical" evidence="8">
    <location>
        <begin position="318"/>
        <end position="341"/>
    </location>
</feature>
<evidence type="ECO:0000256" key="6">
    <source>
        <dbReference type="ARBA" id="ARBA00023136"/>
    </source>
</evidence>